<sequence length="72" mass="8084">MSLYKQPLSQMFRPFLATTGKPATRPLVTTKVWYSSTCSLNRGNALSEKQQRPTVISSDNEEISTVGEHIRV</sequence>
<dbReference type="RefSeq" id="XP_017989598.1">
    <property type="nucleotide sequence ID" value="XM_018134130.1"/>
</dbReference>
<evidence type="ECO:0000256" key="1">
    <source>
        <dbReference type="SAM" id="MobiDB-lite"/>
    </source>
</evidence>
<protein>
    <submittedName>
        <fullName evidence="2">HHL168Wp</fullName>
    </submittedName>
</protein>
<proteinExistence type="predicted"/>
<dbReference type="OrthoDB" id="4056530at2759"/>
<feature type="region of interest" description="Disordered" evidence="1">
    <location>
        <begin position="45"/>
        <end position="72"/>
    </location>
</feature>
<dbReference type="Proteomes" id="UP000243052">
    <property type="component" value="Chromosome viii"/>
</dbReference>
<dbReference type="AlphaFoldDB" id="A0A0X8HW77"/>
<evidence type="ECO:0000313" key="3">
    <source>
        <dbReference type="Proteomes" id="UP000243052"/>
    </source>
</evidence>
<accession>A0A0X8HW77</accession>
<dbReference type="GeneID" id="28725962"/>
<evidence type="ECO:0000313" key="2">
    <source>
        <dbReference type="EMBL" id="AMD22602.1"/>
    </source>
</evidence>
<keyword evidence="3" id="KW-1185">Reference proteome</keyword>
<reference evidence="2 3" key="1">
    <citation type="submission" date="2016-01" db="EMBL/GenBank/DDBJ databases">
        <title>Genome sequence of the yeast Holleya sinecauda.</title>
        <authorList>
            <person name="Dietrich F.S."/>
        </authorList>
    </citation>
    <scope>NUCLEOTIDE SEQUENCE [LARGE SCALE GENOMIC DNA]</scope>
    <source>
        <strain evidence="2 3">ATCC 58844</strain>
    </source>
</reference>
<feature type="compositionally biased region" description="Polar residues" evidence="1">
    <location>
        <begin position="45"/>
        <end position="58"/>
    </location>
</feature>
<name>A0A0X8HW77_9SACH</name>
<dbReference type="EMBL" id="CP014248">
    <property type="protein sequence ID" value="AMD22602.1"/>
    <property type="molecule type" value="Genomic_DNA"/>
</dbReference>
<gene>
    <name evidence="2" type="ORF">AW171_hschr84652</name>
</gene>
<organism evidence="2 3">
    <name type="scientific">Eremothecium sinecaudum</name>
    <dbReference type="NCBI Taxonomy" id="45286"/>
    <lineage>
        <taxon>Eukaryota</taxon>
        <taxon>Fungi</taxon>
        <taxon>Dikarya</taxon>
        <taxon>Ascomycota</taxon>
        <taxon>Saccharomycotina</taxon>
        <taxon>Saccharomycetes</taxon>
        <taxon>Saccharomycetales</taxon>
        <taxon>Saccharomycetaceae</taxon>
        <taxon>Eremothecium</taxon>
    </lineage>
</organism>